<feature type="domain" description="ABC transporter" evidence="8">
    <location>
        <begin position="4"/>
        <end position="245"/>
    </location>
</feature>
<keyword evidence="9" id="KW-0378">Hydrolase</keyword>
<dbReference type="Pfam" id="PF00005">
    <property type="entry name" value="ABC_tran"/>
    <property type="match status" value="1"/>
</dbReference>
<dbReference type="PANTHER" id="PTHR43297:SF2">
    <property type="entry name" value="DIPEPTIDE TRANSPORT ATP-BINDING PROTEIN DPPD"/>
    <property type="match status" value="1"/>
</dbReference>
<dbReference type="Gene3D" id="3.40.50.300">
    <property type="entry name" value="P-loop containing nucleotide triphosphate hydrolases"/>
    <property type="match status" value="1"/>
</dbReference>
<dbReference type="InterPro" id="IPR003593">
    <property type="entry name" value="AAA+_ATPase"/>
</dbReference>
<dbReference type="EMBL" id="UHDZ01000001">
    <property type="protein sequence ID" value="SUM71979.1"/>
    <property type="molecule type" value="Genomic_DNA"/>
</dbReference>
<sequence length="260" mass="29745">MKLLTVKNLNVNDDTGKSLIQNVNLTIYKQAMNIIIGESGAGKSLTAKALLNYLPPHLSMTYEKYEIDDRNSQDIKQLLGRHIGYISQNYAQSFNEYTSLEKQLIAIYCNHFDVTKMEALDKVKTALTWVNLNDTSIIKKYSFQLSGGQLERVYIASVLMLNPELIIVDEPVASLDVVNGHQIMKLLQHIVKDHHNTVLLITHNMNHVLNYGDYFNVMKNGNLIETGEINNLFNHHIIENYTKQLLCYRNKLQKGVHQQS</sequence>
<dbReference type="GO" id="GO:0016887">
    <property type="term" value="F:ATP hydrolysis activity"/>
    <property type="evidence" value="ECO:0007669"/>
    <property type="project" value="InterPro"/>
</dbReference>
<dbReference type="PANTHER" id="PTHR43297">
    <property type="entry name" value="OLIGOPEPTIDE TRANSPORT ATP-BINDING PROTEIN APPD"/>
    <property type="match status" value="1"/>
</dbReference>
<dbReference type="SMART" id="SM00382">
    <property type="entry name" value="AAA"/>
    <property type="match status" value="1"/>
</dbReference>
<keyword evidence="3" id="KW-0813">Transport</keyword>
<evidence type="ECO:0000259" key="8">
    <source>
        <dbReference type="PROSITE" id="PS50893"/>
    </source>
</evidence>
<evidence type="ECO:0000256" key="1">
    <source>
        <dbReference type="ARBA" id="ARBA00004202"/>
    </source>
</evidence>
<evidence type="ECO:0000313" key="9">
    <source>
        <dbReference type="EMBL" id="SUM71979.1"/>
    </source>
</evidence>
<comment type="similarity">
    <text evidence="2">Belongs to the ABC transporter superfamily.</text>
</comment>
<reference evidence="9 10" key="1">
    <citation type="submission" date="2018-06" db="EMBL/GenBank/DDBJ databases">
        <authorList>
            <consortium name="Pathogen Informatics"/>
            <person name="Doyle S."/>
        </authorList>
    </citation>
    <scope>NUCLEOTIDE SEQUENCE [LARGE SCALE GENOMIC DNA]</scope>
    <source>
        <strain evidence="9 10">NCTC11807</strain>
    </source>
</reference>
<evidence type="ECO:0000313" key="10">
    <source>
        <dbReference type="Proteomes" id="UP000255425"/>
    </source>
</evidence>
<evidence type="ECO:0000256" key="7">
    <source>
        <dbReference type="ARBA" id="ARBA00023136"/>
    </source>
</evidence>
<dbReference type="Proteomes" id="UP000255425">
    <property type="component" value="Unassembled WGS sequence"/>
</dbReference>
<dbReference type="SUPFAM" id="SSF52540">
    <property type="entry name" value="P-loop containing nucleoside triphosphate hydrolases"/>
    <property type="match status" value="1"/>
</dbReference>
<dbReference type="GO" id="GO:0005886">
    <property type="term" value="C:plasma membrane"/>
    <property type="evidence" value="ECO:0007669"/>
    <property type="project" value="UniProtKB-SubCell"/>
</dbReference>
<dbReference type="PROSITE" id="PS50893">
    <property type="entry name" value="ABC_TRANSPORTER_2"/>
    <property type="match status" value="1"/>
</dbReference>
<dbReference type="GeneID" id="63936331"/>
<accession>A0A380H3X8</accession>
<keyword evidence="5" id="KW-0547">Nucleotide-binding</keyword>
<evidence type="ECO:0000256" key="3">
    <source>
        <dbReference type="ARBA" id="ARBA00022448"/>
    </source>
</evidence>
<comment type="subcellular location">
    <subcellularLocation>
        <location evidence="1">Cell membrane</location>
        <topology evidence="1">Peripheral membrane protein</topology>
    </subcellularLocation>
</comment>
<gene>
    <name evidence="9" type="primary">gsiA_2</name>
    <name evidence="9" type="ORF">NCTC11807_01673</name>
</gene>
<evidence type="ECO:0000256" key="6">
    <source>
        <dbReference type="ARBA" id="ARBA00022840"/>
    </source>
</evidence>
<keyword evidence="10" id="KW-1185">Reference proteome</keyword>
<keyword evidence="6" id="KW-0067">ATP-binding</keyword>
<name>A0A380H3X8_9STAP</name>
<proteinExistence type="inferred from homology"/>
<protein>
    <submittedName>
        <fullName evidence="9">Oligopeptide transport ATPase</fullName>
        <ecNumber evidence="9">3.6.3.-</ecNumber>
    </submittedName>
</protein>
<evidence type="ECO:0000256" key="4">
    <source>
        <dbReference type="ARBA" id="ARBA00022475"/>
    </source>
</evidence>
<dbReference type="AlphaFoldDB" id="A0A380H3X8"/>
<dbReference type="InterPro" id="IPR003439">
    <property type="entry name" value="ABC_transporter-like_ATP-bd"/>
</dbReference>
<keyword evidence="7" id="KW-0472">Membrane</keyword>
<dbReference type="InterPro" id="IPR027417">
    <property type="entry name" value="P-loop_NTPase"/>
</dbReference>
<dbReference type="RefSeq" id="WP_115313399.1">
    <property type="nucleotide sequence ID" value="NZ_CP066042.1"/>
</dbReference>
<dbReference type="InterPro" id="IPR050388">
    <property type="entry name" value="ABC_Ni/Peptide_Import"/>
</dbReference>
<dbReference type="EC" id="3.6.3.-" evidence="9"/>
<evidence type="ECO:0000256" key="5">
    <source>
        <dbReference type="ARBA" id="ARBA00022741"/>
    </source>
</evidence>
<dbReference type="GO" id="GO:0005524">
    <property type="term" value="F:ATP binding"/>
    <property type="evidence" value="ECO:0007669"/>
    <property type="project" value="UniProtKB-KW"/>
</dbReference>
<keyword evidence="4" id="KW-1003">Cell membrane</keyword>
<organism evidence="9 10">
    <name type="scientific">Staphylococcus saccharolyticus</name>
    <dbReference type="NCBI Taxonomy" id="33028"/>
    <lineage>
        <taxon>Bacteria</taxon>
        <taxon>Bacillati</taxon>
        <taxon>Bacillota</taxon>
        <taxon>Bacilli</taxon>
        <taxon>Bacillales</taxon>
        <taxon>Staphylococcaceae</taxon>
        <taxon>Staphylococcus</taxon>
    </lineage>
</organism>
<evidence type="ECO:0000256" key="2">
    <source>
        <dbReference type="ARBA" id="ARBA00005417"/>
    </source>
</evidence>